<evidence type="ECO:0000256" key="5">
    <source>
        <dbReference type="SAM" id="MobiDB-lite"/>
    </source>
</evidence>
<dbReference type="Pfam" id="PF16198">
    <property type="entry name" value="TruB_C_2"/>
    <property type="match status" value="1"/>
</dbReference>
<accession>A0A0M0K7X7</accession>
<dbReference type="InterPro" id="IPR002501">
    <property type="entry name" value="PsdUridine_synth_N"/>
</dbReference>
<dbReference type="InterPro" id="IPR020103">
    <property type="entry name" value="PsdUridine_synth_cat_dom_sf"/>
</dbReference>
<keyword evidence="3" id="KW-0819">tRNA processing</keyword>
<evidence type="ECO:0000256" key="2">
    <source>
        <dbReference type="ARBA" id="ARBA00012787"/>
    </source>
</evidence>
<dbReference type="Proteomes" id="UP000037460">
    <property type="component" value="Unassembled WGS sequence"/>
</dbReference>
<gene>
    <name evidence="8" type="ORF">Ctob_010449</name>
</gene>
<evidence type="ECO:0000256" key="4">
    <source>
        <dbReference type="ARBA" id="ARBA00023235"/>
    </source>
</evidence>
<proteinExistence type="inferred from homology"/>
<dbReference type="NCBIfam" id="TIGR00431">
    <property type="entry name" value="TruB"/>
    <property type="match status" value="1"/>
</dbReference>
<dbReference type="InterPro" id="IPR014780">
    <property type="entry name" value="tRNA_psdUridine_synth_TruB"/>
</dbReference>
<evidence type="ECO:0000256" key="3">
    <source>
        <dbReference type="ARBA" id="ARBA00022694"/>
    </source>
</evidence>
<dbReference type="Gene3D" id="3.30.2350.10">
    <property type="entry name" value="Pseudouridine synthase"/>
    <property type="match status" value="1"/>
</dbReference>
<comment type="caution">
    <text evidence="8">The sequence shown here is derived from an EMBL/GenBank/DDBJ whole genome shotgun (WGS) entry which is preliminary data.</text>
</comment>
<dbReference type="EC" id="5.4.99.25" evidence="2"/>
<keyword evidence="4" id="KW-0413">Isomerase</keyword>
<feature type="domain" description="Pseudouridine synthase II N-terminal" evidence="6">
    <location>
        <begin position="32"/>
        <end position="177"/>
    </location>
</feature>
<keyword evidence="9" id="KW-1185">Reference proteome</keyword>
<dbReference type="InterPro" id="IPR032819">
    <property type="entry name" value="TruB_C"/>
</dbReference>
<dbReference type="SUPFAM" id="SSF55120">
    <property type="entry name" value="Pseudouridine synthase"/>
    <property type="match status" value="1"/>
</dbReference>
<evidence type="ECO:0000259" key="6">
    <source>
        <dbReference type="Pfam" id="PF01509"/>
    </source>
</evidence>
<feature type="domain" description="tRNA pseudouridylate synthase B C-terminal" evidence="7">
    <location>
        <begin position="178"/>
        <end position="211"/>
    </location>
</feature>
<evidence type="ECO:0000313" key="8">
    <source>
        <dbReference type="EMBL" id="KOO34712.1"/>
    </source>
</evidence>
<dbReference type="GO" id="GO:0006400">
    <property type="term" value="P:tRNA modification"/>
    <property type="evidence" value="ECO:0007669"/>
    <property type="project" value="TreeGrafter"/>
</dbReference>
<protein>
    <recommendedName>
        <fullName evidence="2">tRNA pseudouridine(55) synthase</fullName>
        <ecNumber evidence="2">5.4.99.25</ecNumber>
    </recommendedName>
</protein>
<feature type="region of interest" description="Disordered" evidence="5">
    <location>
        <begin position="262"/>
        <end position="293"/>
    </location>
</feature>
<dbReference type="GO" id="GO:1990481">
    <property type="term" value="P:mRNA pseudouridine synthesis"/>
    <property type="evidence" value="ECO:0007669"/>
    <property type="project" value="TreeGrafter"/>
</dbReference>
<dbReference type="HAMAP" id="MF_01080">
    <property type="entry name" value="TruB_bact"/>
    <property type="match status" value="1"/>
</dbReference>
<dbReference type="PANTHER" id="PTHR13767:SF2">
    <property type="entry name" value="PSEUDOURIDYLATE SYNTHASE TRUB1"/>
    <property type="match status" value="1"/>
</dbReference>
<dbReference type="GO" id="GO:0003723">
    <property type="term" value="F:RNA binding"/>
    <property type="evidence" value="ECO:0007669"/>
    <property type="project" value="InterPro"/>
</dbReference>
<dbReference type="OrthoDB" id="9995526at2759"/>
<dbReference type="AlphaFoldDB" id="A0A0M0K7X7"/>
<comment type="similarity">
    <text evidence="1">Belongs to the pseudouridine synthase TruB family.</text>
</comment>
<evidence type="ECO:0000313" key="9">
    <source>
        <dbReference type="Proteomes" id="UP000037460"/>
    </source>
</evidence>
<sequence length="293" mass="31193">MTSFDVVFKVRSTLEKHFKAHGHTFGRRSRLKVGHGGTLDPLATGFLVVGVGGGTKRLQKYLTGAKGYTATAQLGVETDTQDSEGTQLSAAPFAHVTRKALEEAAARLTGPIMQRPPIYSALRKDGKRLHELARAGKIQPDEVEARPVTVYELTVGAFDAQAGTFDLTVQCSGGTYIRALIVEIGRAVESAAHMTALRRTRHGPFCSLEEAHVLRTAPPLRALASAGVVPVTGEELREPTRLLEAVEEANRALEASGALEVAEEMAGADEPGVALEMADSDDEPGGQTSKRAT</sequence>
<dbReference type="GO" id="GO:0160148">
    <property type="term" value="F:tRNA pseudouridine(55) synthase activity"/>
    <property type="evidence" value="ECO:0007669"/>
    <property type="project" value="UniProtKB-EC"/>
</dbReference>
<reference evidence="9" key="1">
    <citation type="journal article" date="2015" name="PLoS Genet.">
        <title>Genome Sequence and Transcriptome Analyses of Chrysochromulina tobin: Metabolic Tools for Enhanced Algal Fitness in the Prominent Order Prymnesiales (Haptophyceae).</title>
        <authorList>
            <person name="Hovde B.T."/>
            <person name="Deodato C.R."/>
            <person name="Hunsperger H.M."/>
            <person name="Ryken S.A."/>
            <person name="Yost W."/>
            <person name="Jha R.K."/>
            <person name="Patterson J."/>
            <person name="Monnat R.J. Jr."/>
            <person name="Barlow S.B."/>
            <person name="Starkenburg S.R."/>
            <person name="Cattolico R.A."/>
        </authorList>
    </citation>
    <scope>NUCLEOTIDE SEQUENCE</scope>
    <source>
        <strain evidence="9">CCMP291</strain>
    </source>
</reference>
<dbReference type="EMBL" id="JWZX01001124">
    <property type="protein sequence ID" value="KOO34712.1"/>
    <property type="molecule type" value="Genomic_DNA"/>
</dbReference>
<dbReference type="PANTHER" id="PTHR13767">
    <property type="entry name" value="TRNA-PSEUDOURIDINE SYNTHASE"/>
    <property type="match status" value="1"/>
</dbReference>
<name>A0A0M0K7X7_9EUKA</name>
<dbReference type="GO" id="GO:0005634">
    <property type="term" value="C:nucleus"/>
    <property type="evidence" value="ECO:0007669"/>
    <property type="project" value="TreeGrafter"/>
</dbReference>
<evidence type="ECO:0000259" key="7">
    <source>
        <dbReference type="Pfam" id="PF16198"/>
    </source>
</evidence>
<evidence type="ECO:0000256" key="1">
    <source>
        <dbReference type="ARBA" id="ARBA00008999"/>
    </source>
</evidence>
<dbReference type="Pfam" id="PF01509">
    <property type="entry name" value="TruB_N"/>
    <property type="match status" value="1"/>
</dbReference>
<organism evidence="8 9">
    <name type="scientific">Chrysochromulina tobinii</name>
    <dbReference type="NCBI Taxonomy" id="1460289"/>
    <lineage>
        <taxon>Eukaryota</taxon>
        <taxon>Haptista</taxon>
        <taxon>Haptophyta</taxon>
        <taxon>Prymnesiophyceae</taxon>
        <taxon>Prymnesiales</taxon>
        <taxon>Chrysochromulinaceae</taxon>
        <taxon>Chrysochromulina</taxon>
    </lineage>
</organism>